<organism evidence="2 3">
    <name type="scientific">Paenibacillus agaridevorans</name>
    <dbReference type="NCBI Taxonomy" id="171404"/>
    <lineage>
        <taxon>Bacteria</taxon>
        <taxon>Bacillati</taxon>
        <taxon>Bacillota</taxon>
        <taxon>Bacilli</taxon>
        <taxon>Bacillales</taxon>
        <taxon>Paenibacillaceae</taxon>
        <taxon>Paenibacillus</taxon>
    </lineage>
</organism>
<name>A0A2R5ET63_9BACL</name>
<gene>
    <name evidence="2" type="ORF">PAT3040_02800</name>
</gene>
<evidence type="ECO:0000313" key="2">
    <source>
        <dbReference type="EMBL" id="GBG08228.1"/>
    </source>
</evidence>
<reference evidence="2 3" key="1">
    <citation type="submission" date="2017-08" db="EMBL/GenBank/DDBJ databases">
        <title>Substantial Increase in Enzyme Production by Combined Drug-Resistance Mutations in Paenibacillus agaridevorans.</title>
        <authorList>
            <person name="Tanaka Y."/>
            <person name="Funane K."/>
            <person name="Hosaka T."/>
            <person name="Shiwa Y."/>
            <person name="Fujita N."/>
            <person name="Miyazaki T."/>
            <person name="Yoshikawa H."/>
            <person name="Murakami K."/>
            <person name="Kasahara K."/>
            <person name="Inaoka T."/>
            <person name="Hiraga Y."/>
            <person name="Ochi K."/>
        </authorList>
    </citation>
    <scope>NUCLEOTIDE SEQUENCE [LARGE SCALE GENOMIC DNA]</scope>
    <source>
        <strain evidence="2 3">T-3040</strain>
    </source>
</reference>
<dbReference type="Gene3D" id="3.40.630.30">
    <property type="match status" value="1"/>
</dbReference>
<dbReference type="EMBL" id="BDQX01000160">
    <property type="protein sequence ID" value="GBG08228.1"/>
    <property type="molecule type" value="Genomic_DNA"/>
</dbReference>
<dbReference type="InterPro" id="IPR000182">
    <property type="entry name" value="GNAT_dom"/>
</dbReference>
<dbReference type="GO" id="GO:0034069">
    <property type="term" value="F:aminoglycoside N-acetyltransferase activity"/>
    <property type="evidence" value="ECO:0007669"/>
    <property type="project" value="TreeGrafter"/>
</dbReference>
<accession>A0A2R5ET63</accession>
<dbReference type="RefSeq" id="WP_181376607.1">
    <property type="nucleotide sequence ID" value="NZ_BDQX01000160.1"/>
</dbReference>
<dbReference type="GO" id="GO:0030649">
    <property type="term" value="P:aminoglycoside antibiotic catabolic process"/>
    <property type="evidence" value="ECO:0007669"/>
    <property type="project" value="TreeGrafter"/>
</dbReference>
<keyword evidence="2" id="KW-0808">Transferase</keyword>
<proteinExistence type="predicted"/>
<dbReference type="SUPFAM" id="SSF55729">
    <property type="entry name" value="Acyl-CoA N-acyltransferases (Nat)"/>
    <property type="match status" value="1"/>
</dbReference>
<dbReference type="InterPro" id="IPR016181">
    <property type="entry name" value="Acyl_CoA_acyltransferase"/>
</dbReference>
<dbReference type="Pfam" id="PF13527">
    <property type="entry name" value="Acetyltransf_9"/>
    <property type="match status" value="1"/>
</dbReference>
<evidence type="ECO:0000259" key="1">
    <source>
        <dbReference type="PROSITE" id="PS51186"/>
    </source>
</evidence>
<feature type="domain" description="N-acetyltransferase" evidence="1">
    <location>
        <begin position="3"/>
        <end position="150"/>
    </location>
</feature>
<comment type="caution">
    <text evidence="2">The sequence shown here is derived from an EMBL/GenBank/DDBJ whole genome shotgun (WGS) entry which is preliminary data.</text>
</comment>
<dbReference type="PROSITE" id="PS51186">
    <property type="entry name" value="GNAT"/>
    <property type="match status" value="1"/>
</dbReference>
<dbReference type="Proteomes" id="UP000245202">
    <property type="component" value="Unassembled WGS sequence"/>
</dbReference>
<dbReference type="InterPro" id="IPR051554">
    <property type="entry name" value="Acetyltransferase_Eis"/>
</dbReference>
<dbReference type="CDD" id="cd04301">
    <property type="entry name" value="NAT_SF"/>
    <property type="match status" value="1"/>
</dbReference>
<sequence>MMANIRLLQENEFDAAIRLADSIFRDDEHRSMRDAYPFVFSPSLRQSYGAFVNDELVAFMGFVPAVVQVGEARLHIYSIGAVCTHPDARGNGYASQLLSSVFAHADAAGASLILVSGKRSLYARAGCYPFGRMKKYTLNQDNIRKIRSLSGDVGIRIREWRATDLFKLVELMRTRTAYYEQSVNDLAALIRAEAFASNVKMQHTLLVAERQGEPVAFVIMATGDKASARTPFIIEWAGEPEATAAILGHAIRAYDLPNLDIHVNWFETGLNEVLESIPALSERNSGTVHIVNAEHLYNQLGPYWRARGTAGSDLATMLQDMDDADRIALLFDPTVGENGHHSALPIPFPYTVGLNYV</sequence>
<protein>
    <submittedName>
        <fullName evidence="2">GNAT family acetyltransferase</fullName>
    </submittedName>
</protein>
<evidence type="ECO:0000313" key="3">
    <source>
        <dbReference type="Proteomes" id="UP000245202"/>
    </source>
</evidence>
<dbReference type="PANTHER" id="PTHR37817">
    <property type="entry name" value="N-ACETYLTRANSFERASE EIS"/>
    <property type="match status" value="1"/>
</dbReference>
<keyword evidence="3" id="KW-1185">Reference proteome</keyword>
<dbReference type="AlphaFoldDB" id="A0A2R5ET63"/>
<dbReference type="PANTHER" id="PTHR37817:SF1">
    <property type="entry name" value="N-ACETYLTRANSFERASE EIS"/>
    <property type="match status" value="1"/>
</dbReference>